<dbReference type="RefSeq" id="WP_115934381.1">
    <property type="nucleotide sequence ID" value="NZ_QRDW01000001.1"/>
</dbReference>
<accession>A0A3D9HUN7</accession>
<dbReference type="SMART" id="SM00822">
    <property type="entry name" value="PKS_KR"/>
    <property type="match status" value="1"/>
</dbReference>
<keyword evidence="5" id="KW-1185">Reference proteome</keyword>
<dbReference type="PRINTS" id="PR00081">
    <property type="entry name" value="GDHRDH"/>
</dbReference>
<dbReference type="PANTHER" id="PTHR42760">
    <property type="entry name" value="SHORT-CHAIN DEHYDROGENASES/REDUCTASES FAMILY MEMBER"/>
    <property type="match status" value="1"/>
</dbReference>
<dbReference type="InterPro" id="IPR057326">
    <property type="entry name" value="KR_dom"/>
</dbReference>
<gene>
    <name evidence="4" type="ORF">DFP90_1015</name>
</gene>
<organism evidence="4 5">
    <name type="scientific">Aestuariispira insulae</name>
    <dbReference type="NCBI Taxonomy" id="1461337"/>
    <lineage>
        <taxon>Bacteria</taxon>
        <taxon>Pseudomonadati</taxon>
        <taxon>Pseudomonadota</taxon>
        <taxon>Alphaproteobacteria</taxon>
        <taxon>Rhodospirillales</taxon>
        <taxon>Kiloniellaceae</taxon>
        <taxon>Aestuariispira</taxon>
    </lineage>
</organism>
<dbReference type="OrthoDB" id="7255009at2"/>
<comment type="similarity">
    <text evidence="1">Belongs to the short-chain dehydrogenases/reductases (SDR) family.</text>
</comment>
<evidence type="ECO:0000259" key="3">
    <source>
        <dbReference type="SMART" id="SM00822"/>
    </source>
</evidence>
<feature type="domain" description="Ketoreductase" evidence="3">
    <location>
        <begin position="1"/>
        <end position="183"/>
    </location>
</feature>
<evidence type="ECO:0000256" key="2">
    <source>
        <dbReference type="ARBA" id="ARBA00023002"/>
    </source>
</evidence>
<dbReference type="GO" id="GO:0048038">
    <property type="term" value="F:quinone binding"/>
    <property type="evidence" value="ECO:0007669"/>
    <property type="project" value="TreeGrafter"/>
</dbReference>
<evidence type="ECO:0000313" key="5">
    <source>
        <dbReference type="Proteomes" id="UP000256845"/>
    </source>
</evidence>
<dbReference type="GO" id="GO:0006633">
    <property type="term" value="P:fatty acid biosynthetic process"/>
    <property type="evidence" value="ECO:0007669"/>
    <property type="project" value="TreeGrafter"/>
</dbReference>
<dbReference type="PANTHER" id="PTHR42760:SF133">
    <property type="entry name" value="3-OXOACYL-[ACYL-CARRIER-PROTEIN] REDUCTASE"/>
    <property type="match status" value="1"/>
</dbReference>
<sequence>MKIFLTGGTGGVGAALVGHLAAQDHQICFTFSSRSEKALALEQETQDGGCVFSLQMDVRDPASVDAAVDAACERLDGIDLVINNAAVNSPKLLLQQSDQDWLEILSVNLTGSFFLTRAFLMPFLAQGSGRFIHMGSISAKGMAGQAAYSAAKAGLEGLSASTAREYGAKGIRSNVLRLGLADVGMGGDMASDQVTERWLDACASGRLMEMRDVFSAVDFLADPGSDFINGAVIPVTGGVEQI</sequence>
<name>A0A3D9HUN7_9PROT</name>
<dbReference type="GO" id="GO:0016616">
    <property type="term" value="F:oxidoreductase activity, acting on the CH-OH group of donors, NAD or NADP as acceptor"/>
    <property type="evidence" value="ECO:0007669"/>
    <property type="project" value="TreeGrafter"/>
</dbReference>
<dbReference type="PRINTS" id="PR00080">
    <property type="entry name" value="SDRFAMILY"/>
</dbReference>
<dbReference type="Gene3D" id="3.40.50.720">
    <property type="entry name" value="NAD(P)-binding Rossmann-like Domain"/>
    <property type="match status" value="1"/>
</dbReference>
<dbReference type="Pfam" id="PF13561">
    <property type="entry name" value="adh_short_C2"/>
    <property type="match status" value="1"/>
</dbReference>
<reference evidence="4 5" key="1">
    <citation type="submission" date="2018-07" db="EMBL/GenBank/DDBJ databases">
        <title>Genomic Encyclopedia of Type Strains, Phase III (KMG-III): the genomes of soil and plant-associated and newly described type strains.</title>
        <authorList>
            <person name="Whitman W."/>
        </authorList>
    </citation>
    <scope>NUCLEOTIDE SEQUENCE [LARGE SCALE GENOMIC DNA]</scope>
    <source>
        <strain evidence="4 5">CECT 8488</strain>
    </source>
</reference>
<dbReference type="Proteomes" id="UP000256845">
    <property type="component" value="Unassembled WGS sequence"/>
</dbReference>
<dbReference type="SUPFAM" id="SSF51735">
    <property type="entry name" value="NAD(P)-binding Rossmann-fold domains"/>
    <property type="match status" value="1"/>
</dbReference>
<dbReference type="EMBL" id="QRDW01000001">
    <property type="protein sequence ID" value="RED53223.1"/>
    <property type="molecule type" value="Genomic_DNA"/>
</dbReference>
<dbReference type="InterPro" id="IPR002347">
    <property type="entry name" value="SDR_fam"/>
</dbReference>
<dbReference type="AlphaFoldDB" id="A0A3D9HUN7"/>
<protein>
    <submittedName>
        <fullName evidence="4">3-oxoacyl-[acyl-carrier protein] reductase</fullName>
    </submittedName>
</protein>
<evidence type="ECO:0000256" key="1">
    <source>
        <dbReference type="ARBA" id="ARBA00006484"/>
    </source>
</evidence>
<proteinExistence type="inferred from homology"/>
<evidence type="ECO:0000313" key="4">
    <source>
        <dbReference type="EMBL" id="RED53223.1"/>
    </source>
</evidence>
<keyword evidence="2" id="KW-0560">Oxidoreductase</keyword>
<comment type="caution">
    <text evidence="4">The sequence shown here is derived from an EMBL/GenBank/DDBJ whole genome shotgun (WGS) entry which is preliminary data.</text>
</comment>
<dbReference type="InterPro" id="IPR036291">
    <property type="entry name" value="NAD(P)-bd_dom_sf"/>
</dbReference>